<gene>
    <name evidence="4" type="ORF">XENOCAPTIV_020331</name>
</gene>
<dbReference type="Proteomes" id="UP001434883">
    <property type="component" value="Unassembled WGS sequence"/>
</dbReference>
<comment type="caution">
    <text evidence="4">The sequence shown here is derived from an EMBL/GenBank/DDBJ whole genome shotgun (WGS) entry which is preliminary data.</text>
</comment>
<evidence type="ECO:0000259" key="2">
    <source>
        <dbReference type="Pfam" id="PF00041"/>
    </source>
</evidence>
<feature type="non-terminal residue" evidence="4">
    <location>
        <position position="1"/>
    </location>
</feature>
<dbReference type="InterPro" id="IPR036116">
    <property type="entry name" value="FN3_sf"/>
</dbReference>
<name>A0ABV0R5G7_9TELE</name>
<feature type="domain" description="Fibronectin type-III" evidence="2">
    <location>
        <begin position="1"/>
        <end position="49"/>
    </location>
</feature>
<dbReference type="InterPro" id="IPR013098">
    <property type="entry name" value="Ig_I-set"/>
</dbReference>
<keyword evidence="5" id="KW-1185">Reference proteome</keyword>
<dbReference type="InterPro" id="IPR013783">
    <property type="entry name" value="Ig-like_fold"/>
</dbReference>
<dbReference type="InterPro" id="IPR036179">
    <property type="entry name" value="Ig-like_dom_sf"/>
</dbReference>
<sequence length="159" mass="17837">PPVGLHVLEVRDTSVVVLWELPVFDGRSPVNGYYLDIKEASAGEKGWKAVHEKTNKGKYMKTFCKILFPPQSLNLTGNVWGEPTPEVCWVKNDKELVSDNHYTLKFEHGKFASITIAAVTTVDSGKYALIVKNKYGKEAGEFTVSVYNPDEESKEEKKD</sequence>
<feature type="domain" description="Immunoglobulin I-set" evidence="3">
    <location>
        <begin position="71"/>
        <end position="146"/>
    </location>
</feature>
<dbReference type="Gene3D" id="2.60.40.10">
    <property type="entry name" value="Immunoglobulins"/>
    <property type="match status" value="2"/>
</dbReference>
<dbReference type="EMBL" id="JAHRIN010034046">
    <property type="protein sequence ID" value="MEQ2202932.1"/>
    <property type="molecule type" value="Genomic_DNA"/>
</dbReference>
<dbReference type="SUPFAM" id="SSF48726">
    <property type="entry name" value="Immunoglobulin"/>
    <property type="match status" value="1"/>
</dbReference>
<dbReference type="SUPFAM" id="SSF49265">
    <property type="entry name" value="Fibronectin type III"/>
    <property type="match status" value="1"/>
</dbReference>
<accession>A0ABV0R5G7</accession>
<dbReference type="PANTHER" id="PTHR14340">
    <property type="entry name" value="MICROFIBRIL-ASSOCIATED GLYCOPROTEIN 3"/>
    <property type="match status" value="1"/>
</dbReference>
<evidence type="ECO:0000313" key="5">
    <source>
        <dbReference type="Proteomes" id="UP001434883"/>
    </source>
</evidence>
<dbReference type="CDD" id="cd00063">
    <property type="entry name" value="FN3"/>
    <property type="match status" value="1"/>
</dbReference>
<evidence type="ECO:0008006" key="6">
    <source>
        <dbReference type="Google" id="ProtNLM"/>
    </source>
</evidence>
<reference evidence="4 5" key="1">
    <citation type="submission" date="2021-06" db="EMBL/GenBank/DDBJ databases">
        <authorList>
            <person name="Palmer J.M."/>
        </authorList>
    </citation>
    <scope>NUCLEOTIDE SEQUENCE [LARGE SCALE GENOMIC DNA]</scope>
    <source>
        <strain evidence="4 5">XC_2019</strain>
        <tissue evidence="4">Muscle</tissue>
    </source>
</reference>
<dbReference type="Pfam" id="PF00041">
    <property type="entry name" value="fn3"/>
    <property type="match status" value="1"/>
</dbReference>
<protein>
    <recommendedName>
        <fullName evidence="6">Myomesin 1</fullName>
    </recommendedName>
</protein>
<evidence type="ECO:0000313" key="4">
    <source>
        <dbReference type="EMBL" id="MEQ2202932.1"/>
    </source>
</evidence>
<dbReference type="PANTHER" id="PTHR14340:SF15">
    <property type="entry name" value="IG-LIKE DOMAIN-CONTAINING PROTEIN"/>
    <property type="match status" value="1"/>
</dbReference>
<dbReference type="Pfam" id="PF07679">
    <property type="entry name" value="I-set"/>
    <property type="match status" value="1"/>
</dbReference>
<organism evidence="4 5">
    <name type="scientific">Xenoophorus captivus</name>
    <dbReference type="NCBI Taxonomy" id="1517983"/>
    <lineage>
        <taxon>Eukaryota</taxon>
        <taxon>Metazoa</taxon>
        <taxon>Chordata</taxon>
        <taxon>Craniata</taxon>
        <taxon>Vertebrata</taxon>
        <taxon>Euteleostomi</taxon>
        <taxon>Actinopterygii</taxon>
        <taxon>Neopterygii</taxon>
        <taxon>Teleostei</taxon>
        <taxon>Neoteleostei</taxon>
        <taxon>Acanthomorphata</taxon>
        <taxon>Ovalentaria</taxon>
        <taxon>Atherinomorphae</taxon>
        <taxon>Cyprinodontiformes</taxon>
        <taxon>Goodeidae</taxon>
        <taxon>Xenoophorus</taxon>
    </lineage>
</organism>
<evidence type="ECO:0000256" key="1">
    <source>
        <dbReference type="ARBA" id="ARBA00023319"/>
    </source>
</evidence>
<dbReference type="InterPro" id="IPR003961">
    <property type="entry name" value="FN3_dom"/>
</dbReference>
<evidence type="ECO:0000259" key="3">
    <source>
        <dbReference type="Pfam" id="PF07679"/>
    </source>
</evidence>
<proteinExistence type="predicted"/>
<keyword evidence="1" id="KW-0393">Immunoglobulin domain</keyword>